<evidence type="ECO:0000256" key="1">
    <source>
        <dbReference type="SAM" id="MobiDB-lite"/>
    </source>
</evidence>
<dbReference type="SUPFAM" id="SSF56672">
    <property type="entry name" value="DNA/RNA polymerases"/>
    <property type="match status" value="1"/>
</dbReference>
<evidence type="ECO:0000313" key="3">
    <source>
        <dbReference type="Proteomes" id="UP000479190"/>
    </source>
</evidence>
<dbReference type="CDD" id="cd09272">
    <property type="entry name" value="RNase_HI_RT_Ty1"/>
    <property type="match status" value="1"/>
</dbReference>
<keyword evidence="3" id="KW-1185">Reference proteome</keyword>
<dbReference type="AlphaFoldDB" id="A0A6H5IP19"/>
<evidence type="ECO:0008006" key="4">
    <source>
        <dbReference type="Google" id="ProtNLM"/>
    </source>
</evidence>
<evidence type="ECO:0000313" key="2">
    <source>
        <dbReference type="EMBL" id="CAB0040014.1"/>
    </source>
</evidence>
<dbReference type="PANTHER" id="PTHR11439:SF483">
    <property type="entry name" value="PEPTIDE SYNTHASE GLIP-LIKE, PUTATIVE (AFU_ORTHOLOGUE AFUA_3G12920)-RELATED"/>
    <property type="match status" value="1"/>
</dbReference>
<reference evidence="2 3" key="1">
    <citation type="submission" date="2020-02" db="EMBL/GenBank/DDBJ databases">
        <authorList>
            <person name="Ferguson B K."/>
        </authorList>
    </citation>
    <scope>NUCLEOTIDE SEQUENCE [LARGE SCALE GENOMIC DNA]</scope>
</reference>
<sequence>MHSNTHLTLGCTRAAPPDEGLRGTREIQRQDDGLIAGSTQSAVDSFLKLLTSEFRITTGSLDSFLGMHIQKHKSGFAITQRTYAKKILERFEISKCNVSKTFVINQQLSTGENDTLDGKIPYRSAVGSLMYLCCATRPDIAYAVSRAARALSSPTHQDWIAVKQIFRYTKSTIYFGLYYTSSITGLCVYTDADYAGDLKTRRSTNGFVAMIRHAAVSWTSQLQKSVALSTTKTEFVAASEEAKELVWLNRLMSEINSQEKHTPTLFVDNASTIKLVKNHEFHKRTKHITIYESIGPLLLYTRTLSQGCLATTTRMQSIETSITLLDGRTKAQEYRANQNTADIAQIRGEVAEVQGSLQSILTSGQLGPSVPPLDSQRMLTCHRRRCSLRSLYGHGTEALP</sequence>
<dbReference type="Proteomes" id="UP000479190">
    <property type="component" value="Unassembled WGS sequence"/>
</dbReference>
<dbReference type="GO" id="GO:0071897">
    <property type="term" value="P:DNA biosynthetic process"/>
    <property type="evidence" value="ECO:0007669"/>
    <property type="project" value="UniProtKB-ARBA"/>
</dbReference>
<accession>A0A6H5IP19</accession>
<organism evidence="2 3">
    <name type="scientific">Trichogramma brassicae</name>
    <dbReference type="NCBI Taxonomy" id="86971"/>
    <lineage>
        <taxon>Eukaryota</taxon>
        <taxon>Metazoa</taxon>
        <taxon>Ecdysozoa</taxon>
        <taxon>Arthropoda</taxon>
        <taxon>Hexapoda</taxon>
        <taxon>Insecta</taxon>
        <taxon>Pterygota</taxon>
        <taxon>Neoptera</taxon>
        <taxon>Endopterygota</taxon>
        <taxon>Hymenoptera</taxon>
        <taxon>Apocrita</taxon>
        <taxon>Proctotrupomorpha</taxon>
        <taxon>Chalcidoidea</taxon>
        <taxon>Trichogrammatidae</taxon>
        <taxon>Trichogramma</taxon>
    </lineage>
</organism>
<protein>
    <recommendedName>
        <fullName evidence="4">Reverse transcriptase Ty1/copia-type domain-containing protein</fullName>
    </recommendedName>
</protein>
<proteinExistence type="predicted"/>
<name>A0A6H5IP19_9HYME</name>
<dbReference type="EMBL" id="CADCXV010000992">
    <property type="protein sequence ID" value="CAB0040014.1"/>
    <property type="molecule type" value="Genomic_DNA"/>
</dbReference>
<dbReference type="OrthoDB" id="7607472at2759"/>
<dbReference type="PANTHER" id="PTHR11439">
    <property type="entry name" value="GAG-POL-RELATED RETROTRANSPOSON"/>
    <property type="match status" value="1"/>
</dbReference>
<gene>
    <name evidence="2" type="ORF">TBRA_LOCUS11751</name>
</gene>
<dbReference type="InterPro" id="IPR043502">
    <property type="entry name" value="DNA/RNA_pol_sf"/>
</dbReference>
<feature type="region of interest" description="Disordered" evidence="1">
    <location>
        <begin position="1"/>
        <end position="20"/>
    </location>
</feature>